<dbReference type="EMBL" id="VBZC01000007">
    <property type="protein sequence ID" value="TLS46663.1"/>
    <property type="molecule type" value="Genomic_DNA"/>
</dbReference>
<dbReference type="SUPFAM" id="SSF56784">
    <property type="entry name" value="HAD-like"/>
    <property type="match status" value="1"/>
</dbReference>
<dbReference type="AlphaFoldDB" id="A0A5R9G104"/>
<comment type="caution">
    <text evidence="5">The sequence shown here is derived from an EMBL/GenBank/DDBJ whole genome shotgun (WGS) entry which is preliminary data.</text>
</comment>
<accession>A0A5R9G104</accession>
<evidence type="ECO:0000256" key="1">
    <source>
        <dbReference type="ARBA" id="ARBA00001946"/>
    </source>
</evidence>
<dbReference type="Proteomes" id="UP000305906">
    <property type="component" value="Unassembled WGS sequence"/>
</dbReference>
<dbReference type="InterPro" id="IPR036412">
    <property type="entry name" value="HAD-like_sf"/>
</dbReference>
<dbReference type="GO" id="GO:0044281">
    <property type="term" value="P:small molecule metabolic process"/>
    <property type="evidence" value="ECO:0007669"/>
    <property type="project" value="UniProtKB-ARBA"/>
</dbReference>
<keyword evidence="3" id="KW-0460">Magnesium</keyword>
<dbReference type="InterPro" id="IPR051400">
    <property type="entry name" value="HAD-like_hydrolase"/>
</dbReference>
<dbReference type="SFLD" id="SFLDS00003">
    <property type="entry name" value="Haloacid_Dehalogenase"/>
    <property type="match status" value="1"/>
</dbReference>
<dbReference type="PANTHER" id="PTHR46470:SF4">
    <property type="entry name" value="5-AMINO-6-(5-PHOSPHO-D-RIBITYLAMINO)URACIL PHOSPHATASE YIGB"/>
    <property type="match status" value="1"/>
</dbReference>
<dbReference type="SFLD" id="SFLDG01129">
    <property type="entry name" value="C1.5:_HAD__Beta-PGM__Phosphata"/>
    <property type="match status" value="1"/>
</dbReference>
<dbReference type="GO" id="GO:0016787">
    <property type="term" value="F:hydrolase activity"/>
    <property type="evidence" value="ECO:0007669"/>
    <property type="project" value="UniProtKB-KW"/>
</dbReference>
<evidence type="ECO:0000256" key="2">
    <source>
        <dbReference type="ARBA" id="ARBA00022801"/>
    </source>
</evidence>
<dbReference type="NCBIfam" id="TIGR01549">
    <property type="entry name" value="HAD-SF-IA-v1"/>
    <property type="match status" value="1"/>
</dbReference>
<sequence>MPLLLLDLDNTLVDRDAAFRAAVVAFLAEYGLPDTDLTWVMTVDAGGYTARDEVAAALADRYGDVVPTAAIRALLDNGAADRVVLARSSREALGTAQAVGWTCVIVTNGRTAQQEAKIRHTGLDQLVQGWVISEDVGHKKPAPEIFQAAAETVGVSLSGAWVIGDSPHADIAGADALGLRSVWVSDGRRWTEDSCRPTHIADDVASAISHAISSPGQGAPGLAQLEPPRGFRR</sequence>
<protein>
    <submittedName>
        <fullName evidence="5">HAD family hydrolase</fullName>
    </submittedName>
</protein>
<proteinExistence type="predicted"/>
<keyword evidence="6" id="KW-1185">Reference proteome</keyword>
<dbReference type="NCBIfam" id="TIGR01509">
    <property type="entry name" value="HAD-SF-IA-v3"/>
    <property type="match status" value="1"/>
</dbReference>
<dbReference type="InterPro" id="IPR006439">
    <property type="entry name" value="HAD-SF_hydro_IA"/>
</dbReference>
<evidence type="ECO:0000256" key="4">
    <source>
        <dbReference type="SAM" id="MobiDB-lite"/>
    </source>
</evidence>
<dbReference type="PANTHER" id="PTHR46470">
    <property type="entry name" value="N-ACYLNEURAMINATE-9-PHOSPHATASE"/>
    <property type="match status" value="1"/>
</dbReference>
<keyword evidence="2 5" id="KW-0378">Hydrolase</keyword>
<gene>
    <name evidence="5" type="ORF">FE633_08185</name>
</gene>
<dbReference type="Gene3D" id="3.40.50.1000">
    <property type="entry name" value="HAD superfamily/HAD-like"/>
    <property type="match status" value="1"/>
</dbReference>
<dbReference type="Gene3D" id="1.10.150.520">
    <property type="match status" value="1"/>
</dbReference>
<feature type="region of interest" description="Disordered" evidence="4">
    <location>
        <begin position="211"/>
        <end position="233"/>
    </location>
</feature>
<evidence type="ECO:0000313" key="6">
    <source>
        <dbReference type="Proteomes" id="UP000305906"/>
    </source>
</evidence>
<dbReference type="InterPro" id="IPR023214">
    <property type="entry name" value="HAD_sf"/>
</dbReference>
<organism evidence="5 6">
    <name type="scientific">Streptomyces montanus</name>
    <dbReference type="NCBI Taxonomy" id="2580423"/>
    <lineage>
        <taxon>Bacteria</taxon>
        <taxon>Bacillati</taxon>
        <taxon>Actinomycetota</taxon>
        <taxon>Actinomycetes</taxon>
        <taxon>Kitasatosporales</taxon>
        <taxon>Streptomycetaceae</taxon>
        <taxon>Streptomyces</taxon>
    </lineage>
</organism>
<comment type="cofactor">
    <cofactor evidence="1">
        <name>Mg(2+)</name>
        <dbReference type="ChEBI" id="CHEBI:18420"/>
    </cofactor>
</comment>
<reference evidence="5 6" key="1">
    <citation type="submission" date="2019-05" db="EMBL/GenBank/DDBJ databases">
        <title>Streptomyces sp. NEAU-C151, a novel actinomycete isolated from soil.</title>
        <authorList>
            <person name="Han L."/>
            <person name="Jiang H."/>
        </authorList>
    </citation>
    <scope>NUCLEOTIDE SEQUENCE [LARGE SCALE GENOMIC DNA]</scope>
    <source>
        <strain evidence="5 6">NEAU-C151</strain>
    </source>
</reference>
<evidence type="ECO:0000313" key="5">
    <source>
        <dbReference type="EMBL" id="TLS46663.1"/>
    </source>
</evidence>
<evidence type="ECO:0000256" key="3">
    <source>
        <dbReference type="ARBA" id="ARBA00022842"/>
    </source>
</evidence>
<dbReference type="Pfam" id="PF00702">
    <property type="entry name" value="Hydrolase"/>
    <property type="match status" value="1"/>
</dbReference>
<name>A0A5R9G104_9ACTN</name>